<dbReference type="Gene3D" id="3.30.160.60">
    <property type="entry name" value="Classic Zinc Finger"/>
    <property type="match status" value="2"/>
</dbReference>
<evidence type="ECO:0000313" key="8">
    <source>
        <dbReference type="Proteomes" id="UP000623467"/>
    </source>
</evidence>
<dbReference type="PANTHER" id="PTHR24409:SF356">
    <property type="entry name" value="C2H2 FINGER DOMAIN TRANSCRIPTION FACTOR (EUROFUNG)"/>
    <property type="match status" value="1"/>
</dbReference>
<dbReference type="GO" id="GO:0000981">
    <property type="term" value="F:DNA-binding transcription factor activity, RNA polymerase II-specific"/>
    <property type="evidence" value="ECO:0007669"/>
    <property type="project" value="TreeGrafter"/>
</dbReference>
<dbReference type="Proteomes" id="UP000623467">
    <property type="component" value="Unassembled WGS sequence"/>
</dbReference>
<dbReference type="GO" id="GO:0005634">
    <property type="term" value="C:nucleus"/>
    <property type="evidence" value="ECO:0007669"/>
    <property type="project" value="TreeGrafter"/>
</dbReference>
<dbReference type="SMART" id="SM00355">
    <property type="entry name" value="ZnF_C2H2"/>
    <property type="match status" value="5"/>
</dbReference>
<keyword evidence="2" id="KW-0677">Repeat</keyword>
<dbReference type="Pfam" id="PF12874">
    <property type="entry name" value="zf-met"/>
    <property type="match status" value="1"/>
</dbReference>
<evidence type="ECO:0000256" key="5">
    <source>
        <dbReference type="PROSITE-ProRule" id="PRU00042"/>
    </source>
</evidence>
<evidence type="ECO:0000256" key="2">
    <source>
        <dbReference type="ARBA" id="ARBA00022737"/>
    </source>
</evidence>
<comment type="caution">
    <text evidence="7">The sequence shown here is derived from an EMBL/GenBank/DDBJ whole genome shotgun (WGS) entry which is preliminary data.</text>
</comment>
<name>A0A8H6X793_9AGAR</name>
<dbReference type="PANTHER" id="PTHR24409">
    <property type="entry name" value="ZINC FINGER PROTEIN 142"/>
    <property type="match status" value="1"/>
</dbReference>
<dbReference type="AlphaFoldDB" id="A0A8H6X793"/>
<dbReference type="InterPro" id="IPR036236">
    <property type="entry name" value="Znf_C2H2_sf"/>
</dbReference>
<evidence type="ECO:0000256" key="3">
    <source>
        <dbReference type="ARBA" id="ARBA00022771"/>
    </source>
</evidence>
<proteinExistence type="predicted"/>
<organism evidence="7 8">
    <name type="scientific">Mycena sanguinolenta</name>
    <dbReference type="NCBI Taxonomy" id="230812"/>
    <lineage>
        <taxon>Eukaryota</taxon>
        <taxon>Fungi</taxon>
        <taxon>Dikarya</taxon>
        <taxon>Basidiomycota</taxon>
        <taxon>Agaricomycotina</taxon>
        <taxon>Agaricomycetes</taxon>
        <taxon>Agaricomycetidae</taxon>
        <taxon>Agaricales</taxon>
        <taxon>Marasmiineae</taxon>
        <taxon>Mycenaceae</taxon>
        <taxon>Mycena</taxon>
    </lineage>
</organism>
<dbReference type="InterPro" id="IPR013087">
    <property type="entry name" value="Znf_C2H2_type"/>
</dbReference>
<feature type="domain" description="C2H2-type" evidence="6">
    <location>
        <begin position="84"/>
        <end position="113"/>
    </location>
</feature>
<reference evidence="7" key="1">
    <citation type="submission" date="2020-05" db="EMBL/GenBank/DDBJ databases">
        <title>Mycena genomes resolve the evolution of fungal bioluminescence.</title>
        <authorList>
            <person name="Tsai I.J."/>
        </authorList>
    </citation>
    <scope>NUCLEOTIDE SEQUENCE</scope>
    <source>
        <strain evidence="7">160909Yilan</strain>
    </source>
</reference>
<evidence type="ECO:0000313" key="7">
    <source>
        <dbReference type="EMBL" id="KAF7335284.1"/>
    </source>
</evidence>
<keyword evidence="4" id="KW-0862">Zinc</keyword>
<protein>
    <submittedName>
        <fullName evidence="7">Zinc finger protein</fullName>
    </submittedName>
</protein>
<dbReference type="GO" id="GO:0008270">
    <property type="term" value="F:zinc ion binding"/>
    <property type="evidence" value="ECO:0007669"/>
    <property type="project" value="UniProtKB-KW"/>
</dbReference>
<gene>
    <name evidence="7" type="ORF">MSAN_02339100</name>
</gene>
<accession>A0A8H6X793</accession>
<keyword evidence="8" id="KW-1185">Reference proteome</keyword>
<keyword evidence="3 5" id="KW-0863">Zinc-finger</keyword>
<dbReference type="PROSITE" id="PS00028">
    <property type="entry name" value="ZINC_FINGER_C2H2_1"/>
    <property type="match status" value="3"/>
</dbReference>
<dbReference type="PROSITE" id="PS50157">
    <property type="entry name" value="ZINC_FINGER_C2H2_2"/>
    <property type="match status" value="1"/>
</dbReference>
<dbReference type="OrthoDB" id="6077919at2759"/>
<evidence type="ECO:0000256" key="1">
    <source>
        <dbReference type="ARBA" id="ARBA00022723"/>
    </source>
</evidence>
<dbReference type="SUPFAM" id="SSF57667">
    <property type="entry name" value="beta-beta-alpha zinc fingers"/>
    <property type="match status" value="1"/>
</dbReference>
<keyword evidence="1" id="KW-0479">Metal-binding</keyword>
<dbReference type="GO" id="GO:0000977">
    <property type="term" value="F:RNA polymerase II transcription regulatory region sequence-specific DNA binding"/>
    <property type="evidence" value="ECO:0007669"/>
    <property type="project" value="TreeGrafter"/>
</dbReference>
<evidence type="ECO:0000256" key="4">
    <source>
        <dbReference type="ARBA" id="ARBA00022833"/>
    </source>
</evidence>
<evidence type="ECO:0000259" key="6">
    <source>
        <dbReference type="PROSITE" id="PS50157"/>
    </source>
</evidence>
<dbReference type="EMBL" id="JACAZH010000041">
    <property type="protein sequence ID" value="KAF7335284.1"/>
    <property type="molecule type" value="Genomic_DNA"/>
</dbReference>
<sequence>MAWCGPCNRYFVSELALTQHFVQSPLHEYCQRCDEHFVTPDNLQFHYRTAHAYCPVCKSFFQNALGLHEHYRQSSEHYNGPPHHYCASCMRLFSSASNLNSHLNSSVHRPRDVPCFGKGCSLTFVSRAAAFAHLESGRCPSRMDRQTLNRLLRQYDTNNVITKPSRMLEYTETTYYATERAFNGLGYECYLCHHEFRTLQNLNKHLASPRHQQKIYVCPLNVCRVSFATLSGLCQHIESGRCGVLKFKVVQDAMDQLMGKMKGLTF</sequence>